<proteinExistence type="predicted"/>
<evidence type="ECO:0000256" key="2">
    <source>
        <dbReference type="SAM" id="SignalP"/>
    </source>
</evidence>
<keyword evidence="3" id="KW-1185">Reference proteome</keyword>
<accession>A0A183C5Y6</accession>
<evidence type="ECO:0000313" key="3">
    <source>
        <dbReference type="Proteomes" id="UP000050741"/>
    </source>
</evidence>
<feature type="region of interest" description="Disordered" evidence="1">
    <location>
        <begin position="61"/>
        <end position="96"/>
    </location>
</feature>
<reference evidence="3" key="2">
    <citation type="submission" date="2014-05" db="EMBL/GenBank/DDBJ databases">
        <title>The genome and life-stage specific transcriptomes of Globodera pallida elucidate key aspects of plant parasitism by a cyst nematode.</title>
        <authorList>
            <person name="Cotton J.A."/>
            <person name="Lilley C.J."/>
            <person name="Jones L.M."/>
            <person name="Kikuchi T."/>
            <person name="Reid A.J."/>
            <person name="Thorpe P."/>
            <person name="Tsai I.J."/>
            <person name="Beasley H."/>
            <person name="Blok V."/>
            <person name="Cock P.J.A."/>
            <person name="Van den Akker S.E."/>
            <person name="Holroyd N."/>
            <person name="Hunt M."/>
            <person name="Mantelin S."/>
            <person name="Naghra H."/>
            <person name="Pain A."/>
            <person name="Palomares-Rius J.E."/>
            <person name="Zarowiecki M."/>
            <person name="Berriman M."/>
            <person name="Jones J.T."/>
            <person name="Urwin P.E."/>
        </authorList>
    </citation>
    <scope>NUCLEOTIDE SEQUENCE [LARGE SCALE GENOMIC DNA]</scope>
    <source>
        <strain evidence="3">Lindley</strain>
    </source>
</reference>
<keyword evidence="2" id="KW-0732">Signal</keyword>
<evidence type="ECO:0000256" key="1">
    <source>
        <dbReference type="SAM" id="MobiDB-lite"/>
    </source>
</evidence>
<reference evidence="4" key="3">
    <citation type="submission" date="2016-06" db="UniProtKB">
        <authorList>
            <consortium name="WormBaseParasite"/>
        </authorList>
    </citation>
    <scope>IDENTIFICATION</scope>
</reference>
<dbReference type="AlphaFoldDB" id="A0A183C5Y6"/>
<feature type="chain" id="PRO_5008147110" evidence="2">
    <location>
        <begin position="25"/>
        <end position="96"/>
    </location>
</feature>
<organism evidence="3 4">
    <name type="scientific">Globodera pallida</name>
    <name type="common">Potato cyst nematode worm</name>
    <name type="synonym">Heterodera pallida</name>
    <dbReference type="NCBI Taxonomy" id="36090"/>
    <lineage>
        <taxon>Eukaryota</taxon>
        <taxon>Metazoa</taxon>
        <taxon>Ecdysozoa</taxon>
        <taxon>Nematoda</taxon>
        <taxon>Chromadorea</taxon>
        <taxon>Rhabditida</taxon>
        <taxon>Tylenchina</taxon>
        <taxon>Tylenchomorpha</taxon>
        <taxon>Tylenchoidea</taxon>
        <taxon>Heteroderidae</taxon>
        <taxon>Heteroderinae</taxon>
        <taxon>Globodera</taxon>
    </lineage>
</organism>
<feature type="compositionally biased region" description="Basic residues" evidence="1">
    <location>
        <begin position="61"/>
        <end position="70"/>
    </location>
</feature>
<reference evidence="3" key="1">
    <citation type="submission" date="2013-12" db="EMBL/GenBank/DDBJ databases">
        <authorList>
            <person name="Aslett M."/>
        </authorList>
    </citation>
    <scope>NUCLEOTIDE SEQUENCE [LARGE SCALE GENOMIC DNA]</scope>
    <source>
        <strain evidence="3">Lindley</strain>
    </source>
</reference>
<feature type="signal peptide" evidence="2">
    <location>
        <begin position="1"/>
        <end position="24"/>
    </location>
</feature>
<sequence>MIALTLIPLHLLTFIVAVVFIVLAQCCACCKGKQEPSYASANDSNYSTLGKLDAEIFAKKKRRGASKKAKGTPAVAKKKPETPKGTPAAGRPRAVQ</sequence>
<name>A0A183C5Y6_GLOPA</name>
<evidence type="ECO:0000313" key="4">
    <source>
        <dbReference type="WBParaSite" id="GPLIN_000828100"/>
    </source>
</evidence>
<protein>
    <submittedName>
        <fullName evidence="4">Uncharacterized protein</fullName>
    </submittedName>
</protein>
<dbReference type="Proteomes" id="UP000050741">
    <property type="component" value="Unassembled WGS sequence"/>
</dbReference>
<dbReference type="WBParaSite" id="GPLIN_000828100">
    <property type="protein sequence ID" value="GPLIN_000828100"/>
    <property type="gene ID" value="GPLIN_000828100"/>
</dbReference>